<dbReference type="InterPro" id="IPR036452">
    <property type="entry name" value="Ribo_hydro-like"/>
</dbReference>
<dbReference type="Gene3D" id="3.90.245.10">
    <property type="entry name" value="Ribonucleoside hydrolase-like"/>
    <property type="match status" value="1"/>
</dbReference>
<evidence type="ECO:0000256" key="2">
    <source>
        <dbReference type="ARBA" id="ARBA00023295"/>
    </source>
</evidence>
<protein>
    <submittedName>
        <fullName evidence="4">Unannotated protein</fullName>
    </submittedName>
</protein>
<evidence type="ECO:0000259" key="3">
    <source>
        <dbReference type="Pfam" id="PF01156"/>
    </source>
</evidence>
<reference evidence="4" key="1">
    <citation type="submission" date="2020-05" db="EMBL/GenBank/DDBJ databases">
        <authorList>
            <person name="Chiriac C."/>
            <person name="Salcher M."/>
            <person name="Ghai R."/>
            <person name="Kavagutti S V."/>
        </authorList>
    </citation>
    <scope>NUCLEOTIDE SEQUENCE</scope>
</reference>
<evidence type="ECO:0000313" key="4">
    <source>
        <dbReference type="EMBL" id="CAB4599350.1"/>
    </source>
</evidence>
<keyword evidence="1" id="KW-0378">Hydrolase</keyword>
<dbReference type="SUPFAM" id="SSF53590">
    <property type="entry name" value="Nucleoside hydrolase"/>
    <property type="match status" value="1"/>
</dbReference>
<gene>
    <name evidence="4" type="ORF">UFOPK1826_00543</name>
</gene>
<dbReference type="PANTHER" id="PTHR46190">
    <property type="entry name" value="SI:CH211-201H21.5-RELATED"/>
    <property type="match status" value="1"/>
</dbReference>
<feature type="domain" description="Inosine/uridine-preferring nucleoside hydrolase" evidence="3">
    <location>
        <begin position="10"/>
        <end position="305"/>
    </location>
</feature>
<accession>A0A6J6GGF3</accession>
<dbReference type="PANTHER" id="PTHR46190:SF1">
    <property type="entry name" value="SI:CH211-201H21.5"/>
    <property type="match status" value="1"/>
</dbReference>
<dbReference type="InterPro" id="IPR052775">
    <property type="entry name" value="IUN_hydrolase"/>
</dbReference>
<dbReference type="EMBL" id="CAEZUN010000050">
    <property type="protein sequence ID" value="CAB4599350.1"/>
    <property type="molecule type" value="Genomic_DNA"/>
</dbReference>
<dbReference type="AlphaFoldDB" id="A0A6J6GGF3"/>
<sequence length="314" mass="33963">MTQNISKQKMWIDTDTASDDAVALILALKSPTTNVIGISIVAGNVPIELGVQAALYTIEMCEAKVPVHVGATKPLVRSFSSAQNVHGTDGMGDIGLKLSGRIPTSHDAVRQIIDTFRSAPGEIDLVTLGPLTNIALALSIEPEFAKWVRRCVIMGGTGVLPGNVTIASEFNIWADPESARIVFDSALPLEMVGWDVSVADAVISDELAAEFTELSNLGKFAMSIQRQVREFCRTETKLDGFDLPDPITMSVAIDSSMSTSEIRKYVRVHLGDGDTRGQTIVDHLGTLGKNQNCRVVLRVNRTRFVAMIRDALVN</sequence>
<dbReference type="PROSITE" id="PS01247">
    <property type="entry name" value="IUNH"/>
    <property type="match status" value="1"/>
</dbReference>
<dbReference type="InterPro" id="IPR015910">
    <property type="entry name" value="I/U_nuclsd_hydro_CS"/>
</dbReference>
<proteinExistence type="predicted"/>
<dbReference type="GO" id="GO:0016799">
    <property type="term" value="F:hydrolase activity, hydrolyzing N-glycosyl compounds"/>
    <property type="evidence" value="ECO:0007669"/>
    <property type="project" value="InterPro"/>
</dbReference>
<evidence type="ECO:0000256" key="1">
    <source>
        <dbReference type="ARBA" id="ARBA00022801"/>
    </source>
</evidence>
<name>A0A6J6GGF3_9ZZZZ</name>
<dbReference type="Pfam" id="PF01156">
    <property type="entry name" value="IU_nuc_hydro"/>
    <property type="match status" value="1"/>
</dbReference>
<organism evidence="4">
    <name type="scientific">freshwater metagenome</name>
    <dbReference type="NCBI Taxonomy" id="449393"/>
    <lineage>
        <taxon>unclassified sequences</taxon>
        <taxon>metagenomes</taxon>
        <taxon>ecological metagenomes</taxon>
    </lineage>
</organism>
<keyword evidence="2" id="KW-0326">Glycosidase</keyword>
<dbReference type="InterPro" id="IPR001910">
    <property type="entry name" value="Inosine/uridine_hydrolase_dom"/>
</dbReference>